<evidence type="ECO:0000313" key="1">
    <source>
        <dbReference type="EMBL" id="USN16346.1"/>
    </source>
</evidence>
<name>A0A9E7SLY2_9CAUD</name>
<accession>A0A9E7SLY2</accession>
<evidence type="ECO:0000313" key="2">
    <source>
        <dbReference type="Proteomes" id="UP001056883"/>
    </source>
</evidence>
<keyword evidence="2" id="KW-1185">Reference proteome</keyword>
<sequence>MSDVKWVSFAAIIPGVEGDAYLTMTRDQAAAYYRMLPGADTSLNDYNAYIALKAMVHVRRVAAPDFVASVNLKSRFKDLARMSGGYSAMRRQLNVNDSQIDAMCEGRMEIPTYIAKKLGIVEEVRFVDAPKK</sequence>
<proteinExistence type="predicted"/>
<organism evidence="1 2">
    <name type="scientific">Luteibacter phage vB_LflM-Pluto</name>
    <dbReference type="NCBI Taxonomy" id="2948611"/>
    <lineage>
        <taxon>Viruses</taxon>
        <taxon>Duplodnaviria</taxon>
        <taxon>Heunggongvirae</taxon>
        <taxon>Uroviricota</taxon>
        <taxon>Caudoviricetes</taxon>
        <taxon>Lindbergviridae</taxon>
        <taxon>Plutovirus</taxon>
        <taxon>Plutovirus pluto</taxon>
    </lineage>
</organism>
<protein>
    <submittedName>
        <fullName evidence="1">Uncharacterized protein</fullName>
    </submittedName>
</protein>
<reference evidence="1" key="1">
    <citation type="submission" date="2022-05" db="EMBL/GenBank/DDBJ databases">
        <authorList>
            <person name="Friedrich I."/>
            <person name="Poehlein A."/>
            <person name="Schneider D."/>
            <person name="Hertel R."/>
            <person name="Daniel R."/>
        </authorList>
    </citation>
    <scope>NUCLEOTIDE SEQUENCE</scope>
</reference>
<gene>
    <name evidence="1" type="ORF">PLUTO_00300</name>
</gene>
<dbReference type="Proteomes" id="UP001056883">
    <property type="component" value="Segment"/>
</dbReference>
<dbReference type="EMBL" id="ON529861">
    <property type="protein sequence ID" value="USN16346.1"/>
    <property type="molecule type" value="Genomic_DNA"/>
</dbReference>